<dbReference type="NCBIfam" id="TIGR01643">
    <property type="entry name" value="YD_repeat_2x"/>
    <property type="match status" value="4"/>
</dbReference>
<dbReference type="NCBIfam" id="TIGR03696">
    <property type="entry name" value="Rhs_assc_core"/>
    <property type="match status" value="1"/>
</dbReference>
<dbReference type="Pfam" id="PF05593">
    <property type="entry name" value="RHS_repeat"/>
    <property type="match status" value="1"/>
</dbReference>
<dbReference type="PANTHER" id="PTHR32305">
    <property type="match status" value="1"/>
</dbReference>
<dbReference type="Gene3D" id="2.180.10.10">
    <property type="entry name" value="RHS repeat-associated core"/>
    <property type="match status" value="3"/>
</dbReference>
<evidence type="ECO:0000259" key="2">
    <source>
        <dbReference type="Pfam" id="PF25023"/>
    </source>
</evidence>
<keyword evidence="5" id="KW-1185">Reference proteome</keyword>
<dbReference type="PANTHER" id="PTHR32305:SF15">
    <property type="entry name" value="PROTEIN RHSA-RELATED"/>
    <property type="match status" value="1"/>
</dbReference>
<evidence type="ECO:0000256" key="1">
    <source>
        <dbReference type="ARBA" id="ARBA00022737"/>
    </source>
</evidence>
<name>A0A7S6WWC1_9MICC</name>
<dbReference type="InterPro" id="IPR031325">
    <property type="entry name" value="RHS_repeat"/>
</dbReference>
<keyword evidence="4" id="KW-0614">Plasmid</keyword>
<dbReference type="InterPro" id="IPR022385">
    <property type="entry name" value="Rhs_assc_core"/>
</dbReference>
<dbReference type="KEGG" id="rter:IDM49_11680"/>
<dbReference type="Proteomes" id="UP000516404">
    <property type="component" value="Plasmid p1"/>
</dbReference>
<dbReference type="Proteomes" id="UP000516404">
    <property type="component" value="Plasmid p2"/>
</dbReference>
<keyword evidence="1" id="KW-0677">Repeat</keyword>
<reference evidence="4 5" key="1">
    <citation type="submission" date="2020-09" db="EMBL/GenBank/DDBJ databases">
        <title>Investigation of environmental microbes.</title>
        <authorList>
            <person name="Ou Y."/>
            <person name="Kang Q."/>
        </authorList>
    </citation>
    <scope>NUCLEOTIDE SEQUENCE [LARGE SCALE GENOMIC DNA]</scope>
    <source>
        <strain evidence="4 5">KJZ-14</strain>
        <plasmid evidence="3 5">p1</plasmid>
        <plasmid evidence="4 5">p2</plasmid>
    </source>
</reference>
<dbReference type="InterPro" id="IPR006530">
    <property type="entry name" value="YD"/>
</dbReference>
<dbReference type="InterPro" id="IPR050708">
    <property type="entry name" value="T6SS_VgrG/RHS"/>
</dbReference>
<dbReference type="AlphaFoldDB" id="A0A7S6WWC1"/>
<gene>
    <name evidence="3" type="ORF">IDM49_11680</name>
    <name evidence="4" type="ORF">IDM49_11845</name>
</gene>
<proteinExistence type="predicted"/>
<evidence type="ECO:0000313" key="3">
    <source>
        <dbReference type="EMBL" id="QOW64674.1"/>
    </source>
</evidence>
<feature type="domain" description="Teneurin-like YD-shell" evidence="2">
    <location>
        <begin position="250"/>
        <end position="365"/>
    </location>
</feature>
<geneLocation type="plasmid" evidence="4 5">
    <name>p2</name>
</geneLocation>
<dbReference type="KEGG" id="rter:IDM49_11845"/>
<protein>
    <recommendedName>
        <fullName evidence="2">Teneurin-like YD-shell domain-containing protein</fullName>
    </recommendedName>
</protein>
<accession>A0A7S6WWC1</accession>
<evidence type="ECO:0000313" key="5">
    <source>
        <dbReference type="Proteomes" id="UP000516404"/>
    </source>
</evidence>
<sequence length="925" mass="96652">MTSYEYDAAGQLVTTVDPLGRRTTGTYDAAGRLLSTTNPDGDELAYTYDAGGLLATTRFNQRLVSRVERDVRARTTCVLDYTQPGTSLTNENTGTPVVHTLATDRLGQLIERTTTRKDAAGATITDQQVRIAYTPDGARSHMVVNGQATDYTYDQHTGLLTTLMRTHSADNAVGEKGQSQSVPSVLESLTYHYDQDAHLTHITDHTGAVLRAFNTVPTIVEAGTTGGAQEADASYVTDGGWATIEHRHVDGQQQSVTTYYNAEGLVIGVDDTADGLRLLTYDDAHQLTAVMTDHGTHRFTYDTAGFLIGEETTTGVTREYTYDDAGQLVRLQDSQVGVSEYVYDGLGRRVQHTDHTGAVSTYAYSPVGLLAEIIGEERDAVYLWNDALGQVAAVATGSVGTNAGSPTMMCTLTWDPVAFTPTVLGVNNTLVSLGALASLDAVGGRGVDPFGLSPVVAGFTTGSGVGSDVSSDAQGLLTTGSIPGVPGLGLTRAGSVQVAGLEILGVRAYDATTRGFMSPDPLVSPVGAGWAGNVYAFAGNDPVGQVDPWGLSPMTAAEFREYRQDTSARAIERMGKGLADFADRNAGWIALGVAAVGVAALAVSGPIGWGILTGMALSGGIEIGSQLLSGEPLDWKKIAKSASIGGIAGGVGAGVAGLATKVGSKIFTSIASKYSTQAGAVNQQMSQVFRNVATNPTTKNAVPKIVTGLKRTQQSLMGNAQRYSSLASKVGSAGAREGVAAYVEAGTDTTLTYITDGHHVTGKGLVAAWGVPAVSNAVLPKPVSKYVDNRLTQFGWEATGGVSQKIRSEVAQGVGNFTNGVVSYSGAPMTYSPQYESFRDSTYDGVGWDFNKAWQEGLKETFKGGASSSHPVESLKSVSFEAKPVSSGVDYAGMARDSAMLSAGASGVEVSAASIYHHEKGTTNE</sequence>
<dbReference type="Pfam" id="PF25023">
    <property type="entry name" value="TEN_YD-shell"/>
    <property type="match status" value="1"/>
</dbReference>
<dbReference type="EMBL" id="CP062961">
    <property type="protein sequence ID" value="QOW64733.1"/>
    <property type="molecule type" value="Genomic_DNA"/>
</dbReference>
<dbReference type="EMBL" id="CP062960">
    <property type="protein sequence ID" value="QOW64674.1"/>
    <property type="molecule type" value="Genomic_DNA"/>
</dbReference>
<geneLocation type="plasmid" evidence="3 5">
    <name>p1</name>
</geneLocation>
<evidence type="ECO:0000313" key="4">
    <source>
        <dbReference type="EMBL" id="QOW64733.1"/>
    </source>
</evidence>
<organism evidence="4 5">
    <name type="scientific">Rothia terrae</name>
    <dbReference type="NCBI Taxonomy" id="396015"/>
    <lineage>
        <taxon>Bacteria</taxon>
        <taxon>Bacillati</taxon>
        <taxon>Actinomycetota</taxon>
        <taxon>Actinomycetes</taxon>
        <taxon>Micrococcales</taxon>
        <taxon>Micrococcaceae</taxon>
        <taxon>Rothia</taxon>
    </lineage>
</organism>
<dbReference type="InterPro" id="IPR056823">
    <property type="entry name" value="TEN-like_YD-shell"/>
</dbReference>